<organism evidence="1 2">
    <name type="scientific">Tanacetum coccineum</name>
    <dbReference type="NCBI Taxonomy" id="301880"/>
    <lineage>
        <taxon>Eukaryota</taxon>
        <taxon>Viridiplantae</taxon>
        <taxon>Streptophyta</taxon>
        <taxon>Embryophyta</taxon>
        <taxon>Tracheophyta</taxon>
        <taxon>Spermatophyta</taxon>
        <taxon>Magnoliopsida</taxon>
        <taxon>eudicotyledons</taxon>
        <taxon>Gunneridae</taxon>
        <taxon>Pentapetalae</taxon>
        <taxon>asterids</taxon>
        <taxon>campanulids</taxon>
        <taxon>Asterales</taxon>
        <taxon>Asteraceae</taxon>
        <taxon>Asteroideae</taxon>
        <taxon>Anthemideae</taxon>
        <taxon>Anthemidinae</taxon>
        <taxon>Tanacetum</taxon>
    </lineage>
</organism>
<reference evidence="1" key="2">
    <citation type="submission" date="2022-01" db="EMBL/GenBank/DDBJ databases">
        <authorList>
            <person name="Yamashiro T."/>
            <person name="Shiraishi A."/>
            <person name="Satake H."/>
            <person name="Nakayama K."/>
        </authorList>
    </citation>
    <scope>NUCLEOTIDE SEQUENCE</scope>
</reference>
<sequence>MIHGRASLGASKPRRLTVVHSGFTHPSVGVRSWLNLAGLSLRRCDYEENRVITSKLSLYTVLVSTINDAGQGSADVAYRTPLAPYEKSKFLGFGGSMVARLKLKGINRRAPPGVEPAAEFSSTRGNLHGLDIVRNDRLRALS</sequence>
<dbReference type="EMBL" id="BQNB010019665">
    <property type="protein sequence ID" value="GJT87752.1"/>
    <property type="molecule type" value="Genomic_DNA"/>
</dbReference>
<proteinExistence type="predicted"/>
<reference evidence="1" key="1">
    <citation type="journal article" date="2022" name="Int. J. Mol. Sci.">
        <title>Draft Genome of Tanacetum Coccineum: Genomic Comparison of Closely Related Tanacetum-Family Plants.</title>
        <authorList>
            <person name="Yamashiro T."/>
            <person name="Shiraishi A."/>
            <person name="Nakayama K."/>
            <person name="Satake H."/>
        </authorList>
    </citation>
    <scope>NUCLEOTIDE SEQUENCE</scope>
</reference>
<evidence type="ECO:0000313" key="1">
    <source>
        <dbReference type="EMBL" id="GJT87752.1"/>
    </source>
</evidence>
<evidence type="ECO:0000313" key="2">
    <source>
        <dbReference type="Proteomes" id="UP001151760"/>
    </source>
</evidence>
<dbReference type="Proteomes" id="UP001151760">
    <property type="component" value="Unassembled WGS sequence"/>
</dbReference>
<keyword evidence="2" id="KW-1185">Reference proteome</keyword>
<gene>
    <name evidence="1" type="ORF">Tco_1069469</name>
</gene>
<dbReference type="PANTHER" id="PTHR34410">
    <property type="entry name" value="INTRON-ENCODED HOMING ENDONUCLEASE, PUTATIVE-RELATED"/>
    <property type="match status" value="1"/>
</dbReference>
<protein>
    <submittedName>
        <fullName evidence="1">Uncharacterized protein</fullName>
    </submittedName>
</protein>
<dbReference type="PANTHER" id="PTHR34410:SF2">
    <property type="entry name" value="RRNA INTRON-ENCODED HOMING ENDONUCLEASE"/>
    <property type="match status" value="1"/>
</dbReference>
<comment type="caution">
    <text evidence="1">The sequence shown here is derived from an EMBL/GenBank/DDBJ whole genome shotgun (WGS) entry which is preliminary data.</text>
</comment>
<accession>A0ABQ5HIK7</accession>
<name>A0ABQ5HIK7_9ASTR</name>